<feature type="transmembrane region" description="Helical" evidence="5">
    <location>
        <begin position="73"/>
        <end position="92"/>
    </location>
</feature>
<feature type="domain" description="ABC transmembrane type-1" evidence="6">
    <location>
        <begin position="69"/>
        <end position="266"/>
    </location>
</feature>
<keyword evidence="5" id="KW-0813">Transport</keyword>
<feature type="transmembrane region" description="Helical" evidence="5">
    <location>
        <begin position="104"/>
        <end position="129"/>
    </location>
</feature>
<dbReference type="PROSITE" id="PS50928">
    <property type="entry name" value="ABC_TM1"/>
    <property type="match status" value="2"/>
</dbReference>
<evidence type="ECO:0000256" key="4">
    <source>
        <dbReference type="ARBA" id="ARBA00023136"/>
    </source>
</evidence>
<feature type="transmembrane region" description="Helical" evidence="5">
    <location>
        <begin position="245"/>
        <end position="265"/>
    </location>
</feature>
<feature type="transmembrane region" description="Helical" evidence="5">
    <location>
        <begin position="384"/>
        <end position="408"/>
    </location>
</feature>
<dbReference type="PANTHER" id="PTHR43496:SF1">
    <property type="entry name" value="POLYGALACTURONAN_RHAMNOGALACTURONAN TRANSPORT SYSTEM PERMEASE PROTEIN YTEP"/>
    <property type="match status" value="1"/>
</dbReference>
<evidence type="ECO:0000259" key="6">
    <source>
        <dbReference type="PROSITE" id="PS50928"/>
    </source>
</evidence>
<feature type="transmembrane region" description="Helical" evidence="5">
    <location>
        <begin position="525"/>
        <end position="551"/>
    </location>
</feature>
<keyword evidence="4 5" id="KW-0472">Membrane</keyword>
<evidence type="ECO:0000313" key="8">
    <source>
        <dbReference type="Proteomes" id="UP001479520"/>
    </source>
</evidence>
<comment type="subcellular location">
    <subcellularLocation>
        <location evidence="1 5">Cell membrane</location>
        <topology evidence="1 5">Multi-pass membrane protein</topology>
    </subcellularLocation>
</comment>
<dbReference type="NCBIfam" id="TIGR03262">
    <property type="entry name" value="PhnU2"/>
    <property type="match status" value="1"/>
</dbReference>
<feature type="transmembrane region" description="Helical" evidence="5">
    <location>
        <begin position="149"/>
        <end position="172"/>
    </location>
</feature>
<dbReference type="SUPFAM" id="SSF161098">
    <property type="entry name" value="MetI-like"/>
    <property type="match status" value="2"/>
</dbReference>
<dbReference type="PANTHER" id="PTHR43496">
    <property type="entry name" value="PROTEIN LPLB"/>
    <property type="match status" value="1"/>
</dbReference>
<gene>
    <name evidence="7" type="ORF">AADV58_05030</name>
</gene>
<dbReference type="InterPro" id="IPR017664">
    <property type="entry name" value="AminoethylPonate_ABC_perm-1"/>
</dbReference>
<organism evidence="7 8">
    <name type="scientific">Azonexus hydrophilus</name>
    <dbReference type="NCBI Taxonomy" id="418702"/>
    <lineage>
        <taxon>Bacteria</taxon>
        <taxon>Pseudomonadati</taxon>
        <taxon>Pseudomonadota</taxon>
        <taxon>Betaproteobacteria</taxon>
        <taxon>Rhodocyclales</taxon>
        <taxon>Azonexaceae</taxon>
        <taxon>Azonexus</taxon>
    </lineage>
</organism>
<dbReference type="Pfam" id="PF00528">
    <property type="entry name" value="BPD_transp_1"/>
    <property type="match status" value="2"/>
</dbReference>
<protein>
    <submittedName>
        <fullName evidence="7">2-aminoethylphosphonate ABC transporter permease subunit</fullName>
    </submittedName>
</protein>
<evidence type="ECO:0000256" key="1">
    <source>
        <dbReference type="ARBA" id="ARBA00004651"/>
    </source>
</evidence>
<keyword evidence="8" id="KW-1185">Reference proteome</keyword>
<dbReference type="Proteomes" id="UP001479520">
    <property type="component" value="Chromosome"/>
</dbReference>
<evidence type="ECO:0000256" key="5">
    <source>
        <dbReference type="RuleBase" id="RU363032"/>
    </source>
</evidence>
<dbReference type="RefSeq" id="WP_281985772.1">
    <property type="nucleotide sequence ID" value="NZ_CALFBA010000177.1"/>
</dbReference>
<feature type="transmembrane region" description="Helical" evidence="5">
    <location>
        <begin position="20"/>
        <end position="44"/>
    </location>
</feature>
<keyword evidence="2 5" id="KW-0812">Transmembrane</keyword>
<evidence type="ECO:0000256" key="3">
    <source>
        <dbReference type="ARBA" id="ARBA00022989"/>
    </source>
</evidence>
<dbReference type="InterPro" id="IPR035906">
    <property type="entry name" value="MetI-like_sf"/>
</dbReference>
<feature type="transmembrane region" description="Helical" evidence="5">
    <location>
        <begin position="353"/>
        <end position="372"/>
    </location>
</feature>
<feature type="transmembrane region" description="Helical" evidence="5">
    <location>
        <begin position="193"/>
        <end position="213"/>
    </location>
</feature>
<sequence>MILRRPLVFRSGAERLPGVLLLGAAVALALFLVLPLLALLVGSVRDDDGAFSLLRFVEFAATPGMATAAWNTLWVAALVTVITVPLAFLYAYAIQRACLPLRGLWRLIGLSALLGPSLVGAIAFIQWFGTQGVLKAWLGGASVYGPVGIVMATVYAAFPHALMILVVALATADGRLYEAADALGASRWRRFRTVTLPAAKYGLISAALVVFAYSVSEFGIPKVIGGNFPVLAVEVYVQVVGQHNFGRGAIVALLLLLPVLFAFAIDTWVQRRQQASLTARAVPYQPRPDRRRDLPLLLYCLLLATAMLCVLGMAMYTSLVRFWPYNLELTFDHYIYGLAEAGVLAAWQNSLKIAALTALFGTPLVFLTAWLLERTPARPAALGTAVRAMAALPMGVPGLVLGIGYILFFNSPDNPLNGLYHTLTIMVVATVVHFYTPCHLTAVTALKSLDREFEAVSASLKVSRFVTLWRVTLPVCLPAVLEIARYLFINAMTTVSALVFLYSSETLPAAVAILNLDEAGELGPAAAMATLIVLTSALISLVYSLLTHLLLRRHQAWRHFQR</sequence>
<dbReference type="CDD" id="cd06261">
    <property type="entry name" value="TM_PBP2"/>
    <property type="match status" value="2"/>
</dbReference>
<keyword evidence="3 5" id="KW-1133">Transmembrane helix</keyword>
<dbReference type="InterPro" id="IPR000515">
    <property type="entry name" value="MetI-like"/>
</dbReference>
<accession>A0ABZ2XIT7</accession>
<name>A0ABZ2XIT7_9RHOO</name>
<feature type="transmembrane region" description="Helical" evidence="5">
    <location>
        <begin position="296"/>
        <end position="319"/>
    </location>
</feature>
<evidence type="ECO:0000313" key="7">
    <source>
        <dbReference type="EMBL" id="WZJ22516.1"/>
    </source>
</evidence>
<feature type="transmembrane region" description="Helical" evidence="5">
    <location>
        <begin position="420"/>
        <end position="446"/>
    </location>
</feature>
<dbReference type="EMBL" id="CP151406">
    <property type="protein sequence ID" value="WZJ22516.1"/>
    <property type="molecule type" value="Genomic_DNA"/>
</dbReference>
<reference evidence="7 8" key="1">
    <citation type="submission" date="2024-04" db="EMBL/GenBank/DDBJ databases">
        <title>Dissimilatory iodate-reducing microorganisms contribute to the enrichment of iodine in groundwater.</title>
        <authorList>
            <person name="Jiang Z."/>
        </authorList>
    </citation>
    <scope>NUCLEOTIDE SEQUENCE [LARGE SCALE GENOMIC DNA]</scope>
    <source>
        <strain evidence="7 8">NCP973</strain>
    </source>
</reference>
<feature type="domain" description="ABC transmembrane type-1" evidence="6">
    <location>
        <begin position="347"/>
        <end position="543"/>
    </location>
</feature>
<proteinExistence type="inferred from homology"/>
<evidence type="ECO:0000256" key="2">
    <source>
        <dbReference type="ARBA" id="ARBA00022692"/>
    </source>
</evidence>
<comment type="similarity">
    <text evidence="5">Belongs to the binding-protein-dependent transport system permease family.</text>
</comment>
<dbReference type="Gene3D" id="1.10.3720.10">
    <property type="entry name" value="MetI-like"/>
    <property type="match status" value="2"/>
</dbReference>